<evidence type="ECO:0000313" key="6">
    <source>
        <dbReference type="EMBL" id="MDR7360351.1"/>
    </source>
</evidence>
<keyword evidence="1" id="KW-0808">Transferase</keyword>
<evidence type="ECO:0000259" key="5">
    <source>
        <dbReference type="PROSITE" id="PS50921"/>
    </source>
</evidence>
<dbReference type="PROSITE" id="PS50921">
    <property type="entry name" value="ANTAR"/>
    <property type="match status" value="1"/>
</dbReference>
<dbReference type="Pfam" id="PF03861">
    <property type="entry name" value="ANTAR"/>
    <property type="match status" value="1"/>
</dbReference>
<gene>
    <name evidence="6" type="ORF">J2S64_004042</name>
</gene>
<evidence type="ECO:0000313" key="7">
    <source>
        <dbReference type="Proteomes" id="UP001183817"/>
    </source>
</evidence>
<dbReference type="EMBL" id="JAVDYI010000001">
    <property type="protein sequence ID" value="MDR7360351.1"/>
    <property type="molecule type" value="Genomic_DNA"/>
</dbReference>
<dbReference type="RefSeq" id="WP_310293185.1">
    <property type="nucleotide sequence ID" value="NZ_BAAAWO010000001.1"/>
</dbReference>
<evidence type="ECO:0000256" key="4">
    <source>
        <dbReference type="ARBA" id="ARBA00023163"/>
    </source>
</evidence>
<dbReference type="SMART" id="SM01012">
    <property type="entry name" value="ANTAR"/>
    <property type="match status" value="1"/>
</dbReference>
<dbReference type="InterPro" id="IPR003018">
    <property type="entry name" value="GAF"/>
</dbReference>
<dbReference type="SUPFAM" id="SSF55781">
    <property type="entry name" value="GAF domain-like"/>
    <property type="match status" value="1"/>
</dbReference>
<evidence type="ECO:0000256" key="1">
    <source>
        <dbReference type="ARBA" id="ARBA00022679"/>
    </source>
</evidence>
<keyword evidence="4" id="KW-0804">Transcription</keyword>
<feature type="domain" description="ANTAR" evidence="5">
    <location>
        <begin position="163"/>
        <end position="224"/>
    </location>
</feature>
<dbReference type="Gene3D" id="1.10.10.10">
    <property type="entry name" value="Winged helix-like DNA-binding domain superfamily/Winged helix DNA-binding domain"/>
    <property type="match status" value="1"/>
</dbReference>
<protein>
    <submittedName>
        <fullName evidence="6">GAF domain-containing protein</fullName>
    </submittedName>
</protein>
<dbReference type="InterPro" id="IPR036388">
    <property type="entry name" value="WH-like_DNA-bd_sf"/>
</dbReference>
<keyword evidence="2" id="KW-0418">Kinase</keyword>
<dbReference type="SUPFAM" id="SSF52172">
    <property type="entry name" value="CheY-like"/>
    <property type="match status" value="1"/>
</dbReference>
<dbReference type="Gene3D" id="3.30.450.40">
    <property type="match status" value="1"/>
</dbReference>
<sequence length="238" mass="26165">MIAVNEYMRDLLLETHDLESFLNALTHVSAQALSESGEPVHCGITLRRHKRAGTVASNSALAQELDEIQYSFGEGPCLSACKEQRTILINDIERDGRWPAYFEAISSAGVRSMLAVPFSLDSEDTAAINIYSMSKNAFDQQDVTQVEGYAEQASALLNLAVRLARHRDNEENLRLAMESRTTIDLAVGIIMGQNKCSQERAVEILKSASSSRNIKLRHVAEAVIASTTNQPIGTHFDA</sequence>
<organism evidence="6 7">
    <name type="scientific">Paeniglutamicibacter sulfureus</name>
    <dbReference type="NCBI Taxonomy" id="43666"/>
    <lineage>
        <taxon>Bacteria</taxon>
        <taxon>Bacillati</taxon>
        <taxon>Actinomycetota</taxon>
        <taxon>Actinomycetes</taxon>
        <taxon>Micrococcales</taxon>
        <taxon>Micrococcaceae</taxon>
        <taxon>Paeniglutamicibacter</taxon>
    </lineage>
</organism>
<comment type="caution">
    <text evidence="6">The sequence shown here is derived from an EMBL/GenBank/DDBJ whole genome shotgun (WGS) entry which is preliminary data.</text>
</comment>
<dbReference type="InterPro" id="IPR005561">
    <property type="entry name" value="ANTAR"/>
</dbReference>
<proteinExistence type="predicted"/>
<dbReference type="InterPro" id="IPR012074">
    <property type="entry name" value="GAF_ANTAR"/>
</dbReference>
<dbReference type="Pfam" id="PF13185">
    <property type="entry name" value="GAF_2"/>
    <property type="match status" value="1"/>
</dbReference>
<dbReference type="PIRSF" id="PIRSF036625">
    <property type="entry name" value="GAF_ANTAR"/>
    <property type="match status" value="1"/>
</dbReference>
<keyword evidence="3" id="KW-0805">Transcription regulation</keyword>
<evidence type="ECO:0000256" key="3">
    <source>
        <dbReference type="ARBA" id="ARBA00023015"/>
    </source>
</evidence>
<evidence type="ECO:0000256" key="2">
    <source>
        <dbReference type="ARBA" id="ARBA00022777"/>
    </source>
</evidence>
<name>A0ABU2BPY1_9MICC</name>
<dbReference type="InterPro" id="IPR011006">
    <property type="entry name" value="CheY-like_superfamily"/>
</dbReference>
<dbReference type="Proteomes" id="UP001183817">
    <property type="component" value="Unassembled WGS sequence"/>
</dbReference>
<accession>A0ABU2BPY1</accession>
<keyword evidence="7" id="KW-1185">Reference proteome</keyword>
<dbReference type="InterPro" id="IPR029016">
    <property type="entry name" value="GAF-like_dom_sf"/>
</dbReference>
<dbReference type="SMART" id="SM00065">
    <property type="entry name" value="GAF"/>
    <property type="match status" value="1"/>
</dbReference>
<reference evidence="6 7" key="1">
    <citation type="submission" date="2023-07" db="EMBL/GenBank/DDBJ databases">
        <title>Sequencing the genomes of 1000 actinobacteria strains.</title>
        <authorList>
            <person name="Klenk H.-P."/>
        </authorList>
    </citation>
    <scope>NUCLEOTIDE SEQUENCE [LARGE SCALE GENOMIC DNA]</scope>
    <source>
        <strain evidence="6 7">DSM 20167</strain>
    </source>
</reference>